<dbReference type="OrthoDB" id="10455457at2759"/>
<dbReference type="EMBL" id="CAJNOV010011446">
    <property type="protein sequence ID" value="CAF1447659.1"/>
    <property type="molecule type" value="Genomic_DNA"/>
</dbReference>
<protein>
    <submittedName>
        <fullName evidence="2">Uncharacterized protein</fullName>
    </submittedName>
</protein>
<sequence>MDLSVTRSSPKLSPSLKRAYEESVSARTSQIFDIQHFQQILNNAHVCSDGGRLEFIPDVSPPVGLLHQNV</sequence>
<evidence type="ECO:0000313" key="6">
    <source>
        <dbReference type="EMBL" id="CAF3978742.1"/>
    </source>
</evidence>
<accession>A0A815T038</accession>
<evidence type="ECO:0000313" key="2">
    <source>
        <dbReference type="EMBL" id="CAF1498762.1"/>
    </source>
</evidence>
<dbReference type="EMBL" id="CAJOBJ010002899">
    <property type="protein sequence ID" value="CAF3945266.1"/>
    <property type="molecule type" value="Genomic_DNA"/>
</dbReference>
<evidence type="ECO:0000313" key="5">
    <source>
        <dbReference type="EMBL" id="CAF3955556.1"/>
    </source>
</evidence>
<dbReference type="Proteomes" id="UP000681720">
    <property type="component" value="Unassembled WGS sequence"/>
</dbReference>
<dbReference type="Proteomes" id="UP000663855">
    <property type="component" value="Unassembled WGS sequence"/>
</dbReference>
<name>A0A815T038_9BILA</name>
<proteinExistence type="predicted"/>
<dbReference type="Proteomes" id="UP000681967">
    <property type="component" value="Unassembled WGS sequence"/>
</dbReference>
<dbReference type="EMBL" id="CAJOBI010003079">
    <property type="protein sequence ID" value="CAF3955556.1"/>
    <property type="molecule type" value="Genomic_DNA"/>
</dbReference>
<dbReference type="EMBL" id="CAJNRE010017814">
    <property type="protein sequence ID" value="CAF2157551.1"/>
    <property type="molecule type" value="Genomic_DNA"/>
</dbReference>
<dbReference type="Proteomes" id="UP000663834">
    <property type="component" value="Unassembled WGS sequence"/>
</dbReference>
<dbReference type="EMBL" id="CAJOBH010004123">
    <property type="protein sequence ID" value="CAF3978742.1"/>
    <property type="molecule type" value="Genomic_DNA"/>
</dbReference>
<evidence type="ECO:0000313" key="1">
    <source>
        <dbReference type="EMBL" id="CAF1447659.1"/>
    </source>
</evidence>
<evidence type="ECO:0000313" key="4">
    <source>
        <dbReference type="EMBL" id="CAF3945266.1"/>
    </source>
</evidence>
<reference evidence="2" key="1">
    <citation type="submission" date="2021-02" db="EMBL/GenBank/DDBJ databases">
        <authorList>
            <person name="Nowell W R."/>
        </authorList>
    </citation>
    <scope>NUCLEOTIDE SEQUENCE</scope>
</reference>
<comment type="caution">
    <text evidence="2">The sequence shown here is derived from an EMBL/GenBank/DDBJ whole genome shotgun (WGS) entry which is preliminary data.</text>
</comment>
<dbReference type="EMBL" id="CAJNOW010006848">
    <property type="protein sequence ID" value="CAF1498762.1"/>
    <property type="molecule type" value="Genomic_DNA"/>
</dbReference>
<dbReference type="Proteomes" id="UP000676336">
    <property type="component" value="Unassembled WGS sequence"/>
</dbReference>
<evidence type="ECO:0000313" key="7">
    <source>
        <dbReference type="Proteomes" id="UP000663834"/>
    </source>
</evidence>
<dbReference type="Proteomes" id="UP000663824">
    <property type="component" value="Unassembled WGS sequence"/>
</dbReference>
<dbReference type="AlphaFoldDB" id="A0A815T038"/>
<gene>
    <name evidence="6" type="ORF">BYL167_LOCUS12491</name>
    <name evidence="1" type="ORF">CJN711_LOCUS24389</name>
    <name evidence="4" type="ORF">GIL414_LOCUS8788</name>
    <name evidence="2" type="ORF">KQP761_LOCUS14513</name>
    <name evidence="3" type="ORF">MBJ925_LOCUS32566</name>
    <name evidence="5" type="ORF">SMN809_LOCUS9494</name>
</gene>
<organism evidence="2 7">
    <name type="scientific">Rotaria magnacalcarata</name>
    <dbReference type="NCBI Taxonomy" id="392030"/>
    <lineage>
        <taxon>Eukaryota</taxon>
        <taxon>Metazoa</taxon>
        <taxon>Spiralia</taxon>
        <taxon>Gnathifera</taxon>
        <taxon>Rotifera</taxon>
        <taxon>Eurotatoria</taxon>
        <taxon>Bdelloidea</taxon>
        <taxon>Philodinida</taxon>
        <taxon>Philodinidae</taxon>
        <taxon>Rotaria</taxon>
    </lineage>
</organism>
<evidence type="ECO:0000313" key="3">
    <source>
        <dbReference type="EMBL" id="CAF2157551.1"/>
    </source>
</evidence>